<dbReference type="RefSeq" id="XP_018692319.1">
    <property type="nucleotide sequence ID" value="XM_018837759.1"/>
</dbReference>
<feature type="compositionally biased region" description="Low complexity" evidence="1">
    <location>
        <begin position="148"/>
        <end position="162"/>
    </location>
</feature>
<dbReference type="GeneID" id="30010417"/>
<evidence type="ECO:0000313" key="3">
    <source>
        <dbReference type="Proteomes" id="UP000078343"/>
    </source>
</evidence>
<dbReference type="AlphaFoldDB" id="A0A178ZH36"/>
<dbReference type="EMBL" id="LVYI01000005">
    <property type="protein sequence ID" value="OAP58952.1"/>
    <property type="molecule type" value="Genomic_DNA"/>
</dbReference>
<feature type="compositionally biased region" description="Polar residues" evidence="1">
    <location>
        <begin position="397"/>
        <end position="407"/>
    </location>
</feature>
<accession>A0A178ZH36</accession>
<keyword evidence="3" id="KW-1185">Reference proteome</keyword>
<organism evidence="2 3">
    <name type="scientific">Fonsecaea erecta</name>
    <dbReference type="NCBI Taxonomy" id="1367422"/>
    <lineage>
        <taxon>Eukaryota</taxon>
        <taxon>Fungi</taxon>
        <taxon>Dikarya</taxon>
        <taxon>Ascomycota</taxon>
        <taxon>Pezizomycotina</taxon>
        <taxon>Eurotiomycetes</taxon>
        <taxon>Chaetothyriomycetidae</taxon>
        <taxon>Chaetothyriales</taxon>
        <taxon>Herpotrichiellaceae</taxon>
        <taxon>Fonsecaea</taxon>
    </lineage>
</organism>
<gene>
    <name evidence="2" type="ORF">AYL99_06249</name>
</gene>
<protein>
    <submittedName>
        <fullName evidence="2">Uncharacterized protein</fullName>
    </submittedName>
</protein>
<dbReference type="Proteomes" id="UP000078343">
    <property type="component" value="Unassembled WGS sequence"/>
</dbReference>
<feature type="compositionally biased region" description="Polar residues" evidence="1">
    <location>
        <begin position="466"/>
        <end position="475"/>
    </location>
</feature>
<feature type="region of interest" description="Disordered" evidence="1">
    <location>
        <begin position="533"/>
        <end position="554"/>
    </location>
</feature>
<proteinExistence type="predicted"/>
<feature type="region of interest" description="Disordered" evidence="1">
    <location>
        <begin position="140"/>
        <end position="165"/>
    </location>
</feature>
<evidence type="ECO:0000313" key="2">
    <source>
        <dbReference type="EMBL" id="OAP58952.1"/>
    </source>
</evidence>
<reference evidence="2 3" key="1">
    <citation type="submission" date="2016-04" db="EMBL/GenBank/DDBJ databases">
        <title>Draft genome of Fonsecaea erecta CBS 125763.</title>
        <authorList>
            <person name="Weiss V.A."/>
            <person name="Vicente V.A."/>
            <person name="Raittz R.T."/>
            <person name="Moreno L.F."/>
            <person name="De Souza E.M."/>
            <person name="Pedrosa F.O."/>
            <person name="Steffens M.B."/>
            <person name="Faoro H."/>
            <person name="Tadra-Sfeir M.Z."/>
            <person name="Najafzadeh M.J."/>
            <person name="Felipe M.S."/>
            <person name="Teixeira M."/>
            <person name="Sun J."/>
            <person name="Xi L."/>
            <person name="Gomes R."/>
            <person name="De Azevedo C.M."/>
            <person name="Salgado C.G."/>
            <person name="Da Silva M.B."/>
            <person name="Nascimento M.F."/>
            <person name="Queiroz-Telles F."/>
            <person name="Attili D.S."/>
            <person name="Gorbushina A."/>
        </authorList>
    </citation>
    <scope>NUCLEOTIDE SEQUENCE [LARGE SCALE GENOMIC DNA]</scope>
    <source>
        <strain evidence="2 3">CBS 125763</strain>
    </source>
</reference>
<feature type="compositionally biased region" description="Pro residues" evidence="1">
    <location>
        <begin position="536"/>
        <end position="547"/>
    </location>
</feature>
<comment type="caution">
    <text evidence="2">The sequence shown here is derived from an EMBL/GenBank/DDBJ whole genome shotgun (WGS) entry which is preliminary data.</text>
</comment>
<feature type="compositionally biased region" description="Low complexity" evidence="1">
    <location>
        <begin position="427"/>
        <end position="436"/>
    </location>
</feature>
<sequence length="596" mass="63368">MVCFIVFKTSLSSPLSFHWDHDIYEACPACVRAHELRTCDGKTKVTFEICSRHRDIRDAGTRVESTELFDSVLKDIRTLVHPLYSPVPTFPLATSTSSITATSREDLRKKVKITTAAGHDAVTARGVVTAGEARFTATAAGNGRHTFSGTGDTTPSSSSSRSGEVDLPWPEITYAHGGGCIASPEPEVVLKPKAAVEAMDQYARERLKNITALLDNGVSSSLGPGLDIDIDIDADTTDADAEDTESLLGESTLTSSKCCKDMSSCSSSSMALLLSSDVRAAAAREAQVFLRAEKKRLQACLATSSLAKGLYFKRCNGQWVNAVDDVLVVDEGRGRGRGSQGAGEGEGEGRYVVSGRTGVCSLASDDGVNNHRHRKEEVEEENCRAAVAAGTTKDDQLGSSDTNNPPSHGQVEDEVGAESRPSPPPTRASTPSMTPRDTTATSISPITPGSLKSSSSSSSSHGGAGTLTTTPSSTAGVGLEEVSHRYTSDYDDDDNDDGYGFGYCYGYALLRHDATTHSLMNFPASSSKFIWTGGRAPPPPPPPPPSPDTTETPSFGYLVLQSREQLVRSGQCTEEDLCMTSWVFSRMMTKQAGESA</sequence>
<evidence type="ECO:0000256" key="1">
    <source>
        <dbReference type="SAM" id="MobiDB-lite"/>
    </source>
</evidence>
<dbReference type="OrthoDB" id="4109395at2759"/>
<feature type="region of interest" description="Disordered" evidence="1">
    <location>
        <begin position="362"/>
        <end position="478"/>
    </location>
</feature>
<feature type="compositionally biased region" description="Polar residues" evidence="1">
    <location>
        <begin position="437"/>
        <end position="452"/>
    </location>
</feature>
<name>A0A178ZH36_9EURO</name>